<name>A0A0D5NL89_9BACL</name>
<evidence type="ECO:0000256" key="4">
    <source>
        <dbReference type="ARBA" id="ARBA00022475"/>
    </source>
</evidence>
<dbReference type="Gene3D" id="3.30.565.10">
    <property type="entry name" value="Histidine kinase-like ATPase, C-terminal domain"/>
    <property type="match status" value="1"/>
</dbReference>
<reference evidence="17 18" key="1">
    <citation type="journal article" date="2015" name="J. Biotechnol.">
        <title>Complete genome sequence of Paenibacillus beijingensis 7188(T) (=DSM 24997(T)), a novel rhizobacterium from jujube garden soil.</title>
        <authorList>
            <person name="Kwak Y."/>
            <person name="Shin J.H."/>
        </authorList>
    </citation>
    <scope>NUCLEOTIDE SEQUENCE [LARGE SCALE GENOMIC DNA]</scope>
    <source>
        <strain evidence="17 18">DSM 24997</strain>
    </source>
</reference>
<dbReference type="InterPro" id="IPR036890">
    <property type="entry name" value="HATPase_C_sf"/>
</dbReference>
<dbReference type="OrthoDB" id="14660at2"/>
<comment type="catalytic activity">
    <reaction evidence="1">
        <text>ATP + protein L-histidine = ADP + protein N-phospho-L-histidine.</text>
        <dbReference type="EC" id="2.7.13.3"/>
    </reaction>
</comment>
<keyword evidence="6" id="KW-0808">Transferase</keyword>
<dbReference type="STRING" id="1126833.VN24_15880"/>
<dbReference type="InterPro" id="IPR003660">
    <property type="entry name" value="HAMP_dom"/>
</dbReference>
<evidence type="ECO:0000259" key="16">
    <source>
        <dbReference type="PROSITE" id="PS50885"/>
    </source>
</evidence>
<evidence type="ECO:0000256" key="13">
    <source>
        <dbReference type="ARBA" id="ARBA00023136"/>
    </source>
</evidence>
<keyword evidence="12" id="KW-0902">Two-component regulatory system</keyword>
<dbReference type="InterPro" id="IPR003594">
    <property type="entry name" value="HATPase_dom"/>
</dbReference>
<feature type="domain" description="HAMP" evidence="16">
    <location>
        <begin position="190"/>
        <end position="242"/>
    </location>
</feature>
<feature type="transmembrane region" description="Helical" evidence="14">
    <location>
        <begin position="169"/>
        <end position="190"/>
    </location>
</feature>
<feature type="domain" description="Histidine kinase" evidence="15">
    <location>
        <begin position="257"/>
        <end position="454"/>
    </location>
</feature>
<gene>
    <name evidence="17" type="ORF">VN24_15880</name>
</gene>
<dbReference type="RefSeq" id="WP_045671190.1">
    <property type="nucleotide sequence ID" value="NZ_CP011058.1"/>
</dbReference>
<keyword evidence="18" id="KW-1185">Reference proteome</keyword>
<feature type="transmembrane region" description="Helical" evidence="14">
    <location>
        <begin position="12"/>
        <end position="37"/>
    </location>
</feature>
<dbReference type="EC" id="2.7.13.3" evidence="3"/>
<proteinExistence type="predicted"/>
<dbReference type="PANTHER" id="PTHR45528">
    <property type="entry name" value="SENSOR HISTIDINE KINASE CPXA"/>
    <property type="match status" value="1"/>
</dbReference>
<evidence type="ECO:0000259" key="15">
    <source>
        <dbReference type="PROSITE" id="PS50109"/>
    </source>
</evidence>
<comment type="subcellular location">
    <subcellularLocation>
        <location evidence="2">Cell membrane</location>
        <topology evidence="2">Multi-pass membrane protein</topology>
    </subcellularLocation>
</comment>
<dbReference type="PROSITE" id="PS50109">
    <property type="entry name" value="HIS_KIN"/>
    <property type="match status" value="1"/>
</dbReference>
<dbReference type="HOGENOM" id="CLU_607876_0_0_9"/>
<evidence type="ECO:0000256" key="1">
    <source>
        <dbReference type="ARBA" id="ARBA00000085"/>
    </source>
</evidence>
<evidence type="ECO:0000313" key="17">
    <source>
        <dbReference type="EMBL" id="AJY75762.1"/>
    </source>
</evidence>
<evidence type="ECO:0000256" key="9">
    <source>
        <dbReference type="ARBA" id="ARBA00022777"/>
    </source>
</evidence>
<evidence type="ECO:0000256" key="14">
    <source>
        <dbReference type="SAM" id="Phobius"/>
    </source>
</evidence>
<keyword evidence="10" id="KW-0067">ATP-binding</keyword>
<keyword evidence="13 14" id="KW-0472">Membrane</keyword>
<dbReference type="SMART" id="SM00388">
    <property type="entry name" value="HisKA"/>
    <property type="match status" value="1"/>
</dbReference>
<dbReference type="CDD" id="cd06225">
    <property type="entry name" value="HAMP"/>
    <property type="match status" value="1"/>
</dbReference>
<dbReference type="CDD" id="cd00082">
    <property type="entry name" value="HisKA"/>
    <property type="match status" value="1"/>
</dbReference>
<dbReference type="SUPFAM" id="SSF55874">
    <property type="entry name" value="ATPase domain of HSP90 chaperone/DNA topoisomerase II/histidine kinase"/>
    <property type="match status" value="1"/>
</dbReference>
<keyword evidence="5" id="KW-0597">Phosphoprotein</keyword>
<dbReference type="Pfam" id="PF02518">
    <property type="entry name" value="HATPase_c"/>
    <property type="match status" value="1"/>
</dbReference>
<dbReference type="InterPro" id="IPR005467">
    <property type="entry name" value="His_kinase_dom"/>
</dbReference>
<dbReference type="GO" id="GO:0005886">
    <property type="term" value="C:plasma membrane"/>
    <property type="evidence" value="ECO:0007669"/>
    <property type="project" value="UniProtKB-SubCell"/>
</dbReference>
<dbReference type="PROSITE" id="PS50885">
    <property type="entry name" value="HAMP"/>
    <property type="match status" value="1"/>
</dbReference>
<keyword evidence="4" id="KW-1003">Cell membrane</keyword>
<dbReference type="GO" id="GO:0005524">
    <property type="term" value="F:ATP binding"/>
    <property type="evidence" value="ECO:0007669"/>
    <property type="project" value="UniProtKB-KW"/>
</dbReference>
<dbReference type="PATRIC" id="fig|1126833.4.peg.3476"/>
<dbReference type="GO" id="GO:0000155">
    <property type="term" value="F:phosphorelay sensor kinase activity"/>
    <property type="evidence" value="ECO:0007669"/>
    <property type="project" value="InterPro"/>
</dbReference>
<evidence type="ECO:0000256" key="6">
    <source>
        <dbReference type="ARBA" id="ARBA00022679"/>
    </source>
</evidence>
<evidence type="ECO:0000256" key="12">
    <source>
        <dbReference type="ARBA" id="ARBA00023012"/>
    </source>
</evidence>
<dbReference type="EMBL" id="CP011058">
    <property type="protein sequence ID" value="AJY75762.1"/>
    <property type="molecule type" value="Genomic_DNA"/>
</dbReference>
<dbReference type="SUPFAM" id="SSF47384">
    <property type="entry name" value="Homodimeric domain of signal transducing histidine kinase"/>
    <property type="match status" value="1"/>
</dbReference>
<organism evidence="17 18">
    <name type="scientific">Paenibacillus beijingensis</name>
    <dbReference type="NCBI Taxonomy" id="1126833"/>
    <lineage>
        <taxon>Bacteria</taxon>
        <taxon>Bacillati</taxon>
        <taxon>Bacillota</taxon>
        <taxon>Bacilli</taxon>
        <taxon>Bacillales</taxon>
        <taxon>Paenibacillaceae</taxon>
        <taxon>Paenibacillus</taxon>
    </lineage>
</organism>
<evidence type="ECO:0000256" key="3">
    <source>
        <dbReference type="ARBA" id="ARBA00012438"/>
    </source>
</evidence>
<evidence type="ECO:0000256" key="8">
    <source>
        <dbReference type="ARBA" id="ARBA00022741"/>
    </source>
</evidence>
<evidence type="ECO:0000256" key="5">
    <source>
        <dbReference type="ARBA" id="ARBA00022553"/>
    </source>
</evidence>
<sequence length="454" mass="51645">MRFKLRNSLLSKYLLIILSALVLLPLTFPFVSLLFFLSMQVMNSDIFDDYRYQNGAALEKRWHEEAKKLGGASAEVIDRALRRLQTAYPEAGMFWVDQSGTTRLQLPDNSSLPDVWSAAYTVQFMKERINGDPFTIVAFIGETRDEGFIVFEVPREMMQAPVQRVPDTAFIAGTLLILAGFLLISFFFFYRIRRRLVRLQTAMTGAPGRAIPDMIEVQNEDEIGRLEATFNEMVRKLDDSRVRESKEEALRRDLIAKLSHDLRTPLTTIRGHAFSLRNEELSDRGMESTLLIERKIDYLSRLIDNLFSYSLLSAGKYPYQPQEIEIVRTVRSLFAGWYPVFEQEGFTIELDLAETAVYWQVDPAWLERVLDNYVQNVLRHAKSGRYIGMQVTKERGGTIIITDHGPGMETESAEKGAGLGLSIISLMLKEMKLQSATDSKPGETIVRLSPKAGG</sequence>
<reference evidence="18" key="2">
    <citation type="submission" date="2015-03" db="EMBL/GenBank/DDBJ databases">
        <title>Genome sequence of Paenibacillus beijingensis strain DSM 24997T.</title>
        <authorList>
            <person name="Kwak Y."/>
            <person name="Shin J.-H."/>
        </authorList>
    </citation>
    <scope>NUCLEOTIDE SEQUENCE [LARGE SCALE GENOMIC DNA]</scope>
    <source>
        <strain evidence="18">DSM 24997</strain>
    </source>
</reference>
<evidence type="ECO:0000256" key="11">
    <source>
        <dbReference type="ARBA" id="ARBA00022989"/>
    </source>
</evidence>
<dbReference type="Gene3D" id="6.10.340.10">
    <property type="match status" value="1"/>
</dbReference>
<keyword evidence="8" id="KW-0547">Nucleotide-binding</keyword>
<evidence type="ECO:0000313" key="18">
    <source>
        <dbReference type="Proteomes" id="UP000032633"/>
    </source>
</evidence>
<evidence type="ECO:0000256" key="2">
    <source>
        <dbReference type="ARBA" id="ARBA00004651"/>
    </source>
</evidence>
<keyword evidence="7 14" id="KW-0812">Transmembrane</keyword>
<dbReference type="Proteomes" id="UP000032633">
    <property type="component" value="Chromosome"/>
</dbReference>
<dbReference type="InterPro" id="IPR036097">
    <property type="entry name" value="HisK_dim/P_sf"/>
</dbReference>
<accession>A0A0D5NL89</accession>
<protein>
    <recommendedName>
        <fullName evidence="3">histidine kinase</fullName>
        <ecNumber evidence="3">2.7.13.3</ecNumber>
    </recommendedName>
</protein>
<evidence type="ECO:0000256" key="10">
    <source>
        <dbReference type="ARBA" id="ARBA00022840"/>
    </source>
</evidence>
<keyword evidence="11 14" id="KW-1133">Transmembrane helix</keyword>
<dbReference type="Gene3D" id="1.10.287.130">
    <property type="match status" value="1"/>
</dbReference>
<dbReference type="InterPro" id="IPR050398">
    <property type="entry name" value="HssS/ArlS-like"/>
</dbReference>
<dbReference type="SMART" id="SM00387">
    <property type="entry name" value="HATPase_c"/>
    <property type="match status" value="1"/>
</dbReference>
<evidence type="ECO:0000256" key="7">
    <source>
        <dbReference type="ARBA" id="ARBA00022692"/>
    </source>
</evidence>
<dbReference type="AlphaFoldDB" id="A0A0D5NL89"/>
<dbReference type="KEGG" id="pbj:VN24_15880"/>
<dbReference type="PANTHER" id="PTHR45528:SF1">
    <property type="entry name" value="SENSOR HISTIDINE KINASE CPXA"/>
    <property type="match status" value="1"/>
</dbReference>
<keyword evidence="9 17" id="KW-0418">Kinase</keyword>
<dbReference type="Pfam" id="PF00512">
    <property type="entry name" value="HisKA"/>
    <property type="match status" value="1"/>
</dbReference>
<dbReference type="InterPro" id="IPR003661">
    <property type="entry name" value="HisK_dim/P_dom"/>
</dbReference>